<dbReference type="PROSITE" id="PS00356">
    <property type="entry name" value="HTH_LACI_1"/>
    <property type="match status" value="1"/>
</dbReference>
<dbReference type="Gene3D" id="1.10.260.40">
    <property type="entry name" value="lambda repressor-like DNA-binding domains"/>
    <property type="match status" value="1"/>
</dbReference>
<evidence type="ECO:0000313" key="6">
    <source>
        <dbReference type="EMBL" id="QUI22786.1"/>
    </source>
</evidence>
<dbReference type="InterPro" id="IPR000843">
    <property type="entry name" value="HTH_LacI"/>
</dbReference>
<keyword evidence="1" id="KW-0678">Repressor</keyword>
<accession>A0A8J8MJW0</accession>
<sequence>MSMTIKDIAKLAGVSHATVSRALNDSPLISDKTKERIKKIAQDHHYTPNYSAKSLKLDKSYNIGVFLSAFEGTSASFFFSSIKGVNRLMKERNYNLVMKAIDDLDGNYSMVNSKHYDGILVVSQKKEDDAFIKYIGALNLPVVVLNRKVDIPGTTCVYSDDRVGAYQAVTYLIHQGHQKIGLIKGKQGFLNSRNRYEGYKMAMEDAGIPIHQAFIASGAFDVNSGYAAMNQILDANTSALPTAMFCSNDEMAFGAIKAIVERGLKVPDDISIVGFDDIEMCKYNTPELTTVRREIGRIASSGTMVLFDLLDQKDHQEVSYTKVDCKLKIRQSVVPIR</sequence>
<reference evidence="6" key="1">
    <citation type="submission" date="2020-07" db="EMBL/GenBank/DDBJ databases">
        <title>Vallitalea pronyensis genome.</title>
        <authorList>
            <person name="Postec A."/>
        </authorList>
    </citation>
    <scope>NUCLEOTIDE SEQUENCE</scope>
    <source>
        <strain evidence="6">FatNI3</strain>
    </source>
</reference>
<dbReference type="PROSITE" id="PS50932">
    <property type="entry name" value="HTH_LACI_2"/>
    <property type="match status" value="1"/>
</dbReference>
<dbReference type="SUPFAM" id="SSF47413">
    <property type="entry name" value="lambda repressor-like DNA-binding domains"/>
    <property type="match status" value="1"/>
</dbReference>
<dbReference type="Pfam" id="PF00356">
    <property type="entry name" value="LacI"/>
    <property type="match status" value="1"/>
</dbReference>
<dbReference type="PANTHER" id="PTHR30146">
    <property type="entry name" value="LACI-RELATED TRANSCRIPTIONAL REPRESSOR"/>
    <property type="match status" value="1"/>
</dbReference>
<proteinExistence type="predicted"/>
<evidence type="ECO:0000256" key="2">
    <source>
        <dbReference type="ARBA" id="ARBA00023015"/>
    </source>
</evidence>
<dbReference type="GO" id="GO:0003700">
    <property type="term" value="F:DNA-binding transcription factor activity"/>
    <property type="evidence" value="ECO:0007669"/>
    <property type="project" value="TreeGrafter"/>
</dbReference>
<dbReference type="InterPro" id="IPR028082">
    <property type="entry name" value="Peripla_BP_I"/>
</dbReference>
<dbReference type="EMBL" id="CP058649">
    <property type="protein sequence ID" value="QUI22786.1"/>
    <property type="molecule type" value="Genomic_DNA"/>
</dbReference>
<dbReference type="CDD" id="cd01392">
    <property type="entry name" value="HTH_LacI"/>
    <property type="match status" value="1"/>
</dbReference>
<dbReference type="Gene3D" id="3.40.50.2300">
    <property type="match status" value="2"/>
</dbReference>
<keyword evidence="7" id="KW-1185">Reference proteome</keyword>
<dbReference type="RefSeq" id="WP_212698282.1">
    <property type="nucleotide sequence ID" value="NZ_CP058649.1"/>
</dbReference>
<name>A0A8J8MJW0_9FIRM</name>
<protein>
    <submittedName>
        <fullName evidence="6">LacI family DNA-binding transcriptional regulator</fullName>
    </submittedName>
</protein>
<dbReference type="SUPFAM" id="SSF53822">
    <property type="entry name" value="Periplasmic binding protein-like I"/>
    <property type="match status" value="1"/>
</dbReference>
<evidence type="ECO:0000256" key="3">
    <source>
        <dbReference type="ARBA" id="ARBA00023125"/>
    </source>
</evidence>
<organism evidence="6 7">
    <name type="scientific">Vallitalea pronyensis</name>
    <dbReference type="NCBI Taxonomy" id="1348613"/>
    <lineage>
        <taxon>Bacteria</taxon>
        <taxon>Bacillati</taxon>
        <taxon>Bacillota</taxon>
        <taxon>Clostridia</taxon>
        <taxon>Lachnospirales</taxon>
        <taxon>Vallitaleaceae</taxon>
        <taxon>Vallitalea</taxon>
    </lineage>
</organism>
<dbReference type="PANTHER" id="PTHR30146:SF148">
    <property type="entry name" value="HTH-TYPE TRANSCRIPTIONAL REPRESSOR PURR-RELATED"/>
    <property type="match status" value="1"/>
</dbReference>
<evidence type="ECO:0000259" key="5">
    <source>
        <dbReference type="PROSITE" id="PS50932"/>
    </source>
</evidence>
<dbReference type="PRINTS" id="PR00036">
    <property type="entry name" value="HTHLACI"/>
</dbReference>
<gene>
    <name evidence="6" type="ORF">HZI73_11020</name>
</gene>
<dbReference type="AlphaFoldDB" id="A0A8J8MJW0"/>
<evidence type="ECO:0000256" key="1">
    <source>
        <dbReference type="ARBA" id="ARBA00022491"/>
    </source>
</evidence>
<evidence type="ECO:0000313" key="7">
    <source>
        <dbReference type="Proteomes" id="UP000683246"/>
    </source>
</evidence>
<dbReference type="Proteomes" id="UP000683246">
    <property type="component" value="Chromosome"/>
</dbReference>
<keyword evidence="4" id="KW-0804">Transcription</keyword>
<dbReference type="InterPro" id="IPR046335">
    <property type="entry name" value="LacI/GalR-like_sensor"/>
</dbReference>
<dbReference type="SMART" id="SM00354">
    <property type="entry name" value="HTH_LACI"/>
    <property type="match status" value="1"/>
</dbReference>
<feature type="domain" description="HTH lacI-type" evidence="5">
    <location>
        <begin position="3"/>
        <end position="57"/>
    </location>
</feature>
<keyword evidence="2" id="KW-0805">Transcription regulation</keyword>
<dbReference type="CDD" id="cd06267">
    <property type="entry name" value="PBP1_LacI_sugar_binding-like"/>
    <property type="match status" value="1"/>
</dbReference>
<dbReference type="InterPro" id="IPR010982">
    <property type="entry name" value="Lambda_DNA-bd_dom_sf"/>
</dbReference>
<evidence type="ECO:0000256" key="4">
    <source>
        <dbReference type="ARBA" id="ARBA00023163"/>
    </source>
</evidence>
<dbReference type="KEGG" id="vpy:HZI73_11020"/>
<dbReference type="GO" id="GO:0000976">
    <property type="term" value="F:transcription cis-regulatory region binding"/>
    <property type="evidence" value="ECO:0007669"/>
    <property type="project" value="TreeGrafter"/>
</dbReference>
<keyword evidence="3 6" id="KW-0238">DNA-binding</keyword>
<dbReference type="Pfam" id="PF13377">
    <property type="entry name" value="Peripla_BP_3"/>
    <property type="match status" value="1"/>
</dbReference>